<protein>
    <submittedName>
        <fullName evidence="1">Uncharacterized protein</fullName>
    </submittedName>
</protein>
<keyword evidence="2" id="KW-1185">Reference proteome</keyword>
<sequence>MIYRINPKYKEFESFILAIPQRFEREGEVLEADRNVIKVLEINGLRLNVKSYKKPNWVNRFAYAYIRKSKAERSFIYANKLVEKGIGTPDPVAYILYKNAWGVTRSYYISLQVDFDYEFRDLKKKHPVDMERILREFTRFTYRLHQNSIYFLDHSPGNTLIKREGDAYCFYLIDLNRMQFKSISPLAGLRNFYRLNADDEMIGIMADEYARLTGGDSREMSVLLKKWTHEHDANVLKRKQKKIARCRR</sequence>
<dbReference type="EMBL" id="JPIU01000038">
    <property type="protein sequence ID" value="KIO44854.1"/>
    <property type="molecule type" value="Genomic_DNA"/>
</dbReference>
<dbReference type="AlphaFoldDB" id="A0A0C3RGZ2"/>
<accession>A0A0C3RGZ2</accession>
<reference evidence="1 2" key="1">
    <citation type="submission" date="2014-07" db="EMBL/GenBank/DDBJ databases">
        <title>Porphyromonadaceae bacterium OUH 308042 = ATCC BAA-2681 = DSM 28342 draft genome.</title>
        <authorList>
            <person name="Sydenham T.V."/>
            <person name="Hasman H."/>
            <person name="Justensen U.S."/>
        </authorList>
    </citation>
    <scope>NUCLEOTIDE SEQUENCE [LARGE SCALE GENOMIC DNA]</scope>
    <source>
        <strain evidence="1 2">OUH 308042</strain>
    </source>
</reference>
<dbReference type="SUPFAM" id="SSF56112">
    <property type="entry name" value="Protein kinase-like (PK-like)"/>
    <property type="match status" value="1"/>
</dbReference>
<dbReference type="Proteomes" id="UP000031980">
    <property type="component" value="Unassembled WGS sequence"/>
</dbReference>
<evidence type="ECO:0000313" key="1">
    <source>
        <dbReference type="EMBL" id="KIO44854.1"/>
    </source>
</evidence>
<evidence type="ECO:0000313" key="2">
    <source>
        <dbReference type="Proteomes" id="UP000031980"/>
    </source>
</evidence>
<comment type="caution">
    <text evidence="1">The sequence shown here is derived from an EMBL/GenBank/DDBJ whole genome shotgun (WGS) entry which is preliminary data.</text>
</comment>
<dbReference type="RefSeq" id="WP_041505092.1">
    <property type="nucleotide sequence ID" value="NZ_JPIU01000038.1"/>
</dbReference>
<name>A0A0C3RGZ2_9PORP</name>
<dbReference type="InterPro" id="IPR011009">
    <property type="entry name" value="Kinase-like_dom_sf"/>
</dbReference>
<proteinExistence type="predicted"/>
<gene>
    <name evidence="1" type="ORF">BA92_07480</name>
</gene>
<dbReference type="OrthoDB" id="9773772at2"/>
<organism evidence="1 2">
    <name type="scientific">Sanguibacteroides justesenii</name>
    <dbReference type="NCBI Taxonomy" id="1547597"/>
    <lineage>
        <taxon>Bacteria</taxon>
        <taxon>Pseudomonadati</taxon>
        <taxon>Bacteroidota</taxon>
        <taxon>Bacteroidia</taxon>
        <taxon>Bacteroidales</taxon>
        <taxon>Porphyromonadaceae</taxon>
        <taxon>Sanguibacteroides</taxon>
    </lineage>
</organism>